<gene>
    <name evidence="1" type="ORF">CALCODRAFT_489122</name>
</gene>
<sequence length="267" mass="29837">MASLLQKSGRDSADGWMARAVRRAEERGVGLGETVWLNKGGVQVTVIVVGILVVRRLGVVGRLGVVVEKIHVNIVGVGHDEQVVGEKEMAGDSASDAKAAKGKAKAKKIVPSTQDIKSVNFAEELKKYKLGEGYWVMPDPRNKQEPCNTFERELGRDADLNNINALVASFKNGMRRFEYPMFALTKRSNIRNADEIANNVVNPLNADTYIEVEFEDITAVKNSAGQHRQIAAHMTYEQCMKEFELYQHIFGSKDEDVWWIVHVFDEC</sequence>
<dbReference type="Proteomes" id="UP000076842">
    <property type="component" value="Unassembled WGS sequence"/>
</dbReference>
<reference evidence="1 2" key="1">
    <citation type="journal article" date="2016" name="Mol. Biol. Evol.">
        <title>Comparative Genomics of Early-Diverging Mushroom-Forming Fungi Provides Insights into the Origins of Lignocellulose Decay Capabilities.</title>
        <authorList>
            <person name="Nagy L.G."/>
            <person name="Riley R."/>
            <person name="Tritt A."/>
            <person name="Adam C."/>
            <person name="Daum C."/>
            <person name="Floudas D."/>
            <person name="Sun H."/>
            <person name="Yadav J.S."/>
            <person name="Pangilinan J."/>
            <person name="Larsson K.H."/>
            <person name="Matsuura K."/>
            <person name="Barry K."/>
            <person name="Labutti K."/>
            <person name="Kuo R."/>
            <person name="Ohm R.A."/>
            <person name="Bhattacharya S.S."/>
            <person name="Shirouzu T."/>
            <person name="Yoshinaga Y."/>
            <person name="Martin F.M."/>
            <person name="Grigoriev I.V."/>
            <person name="Hibbett D.S."/>
        </authorList>
    </citation>
    <scope>NUCLEOTIDE SEQUENCE [LARGE SCALE GENOMIC DNA]</scope>
    <source>
        <strain evidence="1 2">HHB12733</strain>
    </source>
</reference>
<dbReference type="AlphaFoldDB" id="A0A166JMG3"/>
<proteinExistence type="predicted"/>
<name>A0A166JMG3_9BASI</name>
<keyword evidence="2" id="KW-1185">Reference proteome</keyword>
<organism evidence="1 2">
    <name type="scientific">Calocera cornea HHB12733</name>
    <dbReference type="NCBI Taxonomy" id="1353952"/>
    <lineage>
        <taxon>Eukaryota</taxon>
        <taxon>Fungi</taxon>
        <taxon>Dikarya</taxon>
        <taxon>Basidiomycota</taxon>
        <taxon>Agaricomycotina</taxon>
        <taxon>Dacrymycetes</taxon>
        <taxon>Dacrymycetales</taxon>
        <taxon>Dacrymycetaceae</taxon>
        <taxon>Calocera</taxon>
    </lineage>
</organism>
<protein>
    <submittedName>
        <fullName evidence="1">Uncharacterized protein</fullName>
    </submittedName>
</protein>
<evidence type="ECO:0000313" key="2">
    <source>
        <dbReference type="Proteomes" id="UP000076842"/>
    </source>
</evidence>
<dbReference type="EMBL" id="KV424363">
    <property type="protein sequence ID" value="KZT44832.1"/>
    <property type="molecule type" value="Genomic_DNA"/>
</dbReference>
<accession>A0A166JMG3</accession>
<dbReference type="InParanoid" id="A0A166JMG3"/>
<evidence type="ECO:0000313" key="1">
    <source>
        <dbReference type="EMBL" id="KZT44832.1"/>
    </source>
</evidence>